<dbReference type="Proteomes" id="UP000553343">
    <property type="component" value="Unassembled WGS sequence"/>
</dbReference>
<proteinExistence type="predicted"/>
<dbReference type="AlphaFoldDB" id="A0A850T463"/>
<reference evidence="1 2" key="1">
    <citation type="submission" date="2020-06" db="EMBL/GenBank/DDBJ databases">
        <title>High-quality draft genome of sulfate reducer Desulfobacter latus type strain AcrS2 isolated from marine sediment.</title>
        <authorList>
            <person name="Hoppe M."/>
            <person name="Larsen C.K."/>
            <person name="Marshall I.P.G."/>
            <person name="Schramm A."/>
            <person name="Marietou A.G."/>
        </authorList>
    </citation>
    <scope>NUCLEOTIDE SEQUENCE [LARGE SCALE GENOMIC DNA]</scope>
    <source>
        <strain evidence="1 2">AcRS2</strain>
    </source>
</reference>
<comment type="caution">
    <text evidence="1">The sequence shown here is derived from an EMBL/GenBank/DDBJ whole genome shotgun (WGS) entry which is preliminary data.</text>
</comment>
<evidence type="ECO:0000313" key="2">
    <source>
        <dbReference type="Proteomes" id="UP000553343"/>
    </source>
</evidence>
<dbReference type="EMBL" id="JACADJ010000049">
    <property type="protein sequence ID" value="NWH05871.1"/>
    <property type="molecule type" value="Genomic_DNA"/>
</dbReference>
<keyword evidence="2" id="KW-1185">Reference proteome</keyword>
<gene>
    <name evidence="1" type="ORF">HXW94_12885</name>
</gene>
<protein>
    <submittedName>
        <fullName evidence="1">Uncharacterized protein</fullName>
    </submittedName>
</protein>
<organism evidence="1 2">
    <name type="scientific">Desulfobacter latus</name>
    <dbReference type="NCBI Taxonomy" id="2292"/>
    <lineage>
        <taxon>Bacteria</taxon>
        <taxon>Pseudomonadati</taxon>
        <taxon>Thermodesulfobacteriota</taxon>
        <taxon>Desulfobacteria</taxon>
        <taxon>Desulfobacterales</taxon>
        <taxon>Desulfobacteraceae</taxon>
        <taxon>Desulfobacter</taxon>
    </lineage>
</organism>
<name>A0A850T463_9BACT</name>
<sequence length="51" mass="5692">MWKLIKSSYNATRGLVKFLGEGTELLVEGLNECDKGLEALNAKMEKYKGTL</sequence>
<evidence type="ECO:0000313" key="1">
    <source>
        <dbReference type="EMBL" id="NWH05871.1"/>
    </source>
</evidence>
<accession>A0A850T463</accession>
<dbReference type="RefSeq" id="WP_218576710.1">
    <property type="nucleotide sequence ID" value="NZ_JACADJ010000049.1"/>
</dbReference>